<reference evidence="2 4" key="1">
    <citation type="submission" date="2015-02" db="EMBL/GenBank/DDBJ databases">
        <authorList>
            <person name="Chooi Y.-H."/>
        </authorList>
    </citation>
    <scope>NUCLEOTIDE SEQUENCE [LARGE SCALE GENOMIC DNA]</scope>
    <source>
        <strain evidence="2">E3</strain>
    </source>
</reference>
<gene>
    <name evidence="2" type="ORF">PBRA_007276</name>
    <name evidence="3" type="ORF">PLBR_LOCUS3173</name>
</gene>
<evidence type="ECO:0000313" key="2">
    <source>
        <dbReference type="EMBL" id="CEO99543.1"/>
    </source>
</evidence>
<feature type="compositionally biased region" description="Low complexity" evidence="1">
    <location>
        <begin position="1"/>
        <end position="11"/>
    </location>
</feature>
<keyword evidence="3" id="KW-0496">Mitochondrion</keyword>
<keyword evidence="4" id="KW-1185">Reference proteome</keyword>
<geneLocation type="mitochondrion" evidence="3"/>
<accession>A0A0G4IW25</accession>
<sequence>MRSSRWSGSGSDSRRRRRGPVAPRAMSGRAPALDDFFGSVTNALLDELGGDANDACWSDELGRRVEDGLVEVLIRFAETRMQEADGGGASSSVSYNPGRKSGSDPTCRLKSFGQCICVGQAYLKAVESGASPDDALQTVRSRFNRNFSPDTVINYSNVARVMRARGITVKTANYATKSGQVFVWPQVGEMLGIDTRQYRDRQEIIAAIADLAARADKDNSKRTS</sequence>
<evidence type="ECO:0000313" key="3">
    <source>
        <dbReference type="EMBL" id="SPQ95958.1"/>
    </source>
</evidence>
<dbReference type="Proteomes" id="UP000039324">
    <property type="component" value="Unassembled WGS sequence"/>
</dbReference>
<proteinExistence type="predicted"/>
<organism evidence="2 4">
    <name type="scientific">Plasmodiophora brassicae</name>
    <name type="common">Clubroot disease agent</name>
    <dbReference type="NCBI Taxonomy" id="37360"/>
    <lineage>
        <taxon>Eukaryota</taxon>
        <taxon>Sar</taxon>
        <taxon>Rhizaria</taxon>
        <taxon>Endomyxa</taxon>
        <taxon>Phytomyxea</taxon>
        <taxon>Plasmodiophorida</taxon>
        <taxon>Plasmodiophoridae</taxon>
        <taxon>Plasmodiophora</taxon>
    </lineage>
</organism>
<dbReference type="EMBL" id="CDSF01000091">
    <property type="protein sequence ID" value="CEO99543.1"/>
    <property type="molecule type" value="Genomic_DNA"/>
</dbReference>
<evidence type="ECO:0000313" key="4">
    <source>
        <dbReference type="Proteomes" id="UP000039324"/>
    </source>
</evidence>
<evidence type="ECO:0000313" key="5">
    <source>
        <dbReference type="Proteomes" id="UP000290189"/>
    </source>
</evidence>
<evidence type="ECO:0000256" key="1">
    <source>
        <dbReference type="SAM" id="MobiDB-lite"/>
    </source>
</evidence>
<name>A0A0G4IW25_PLABS</name>
<protein>
    <submittedName>
        <fullName evidence="2">Uncharacterized protein</fullName>
    </submittedName>
</protein>
<dbReference type="EMBL" id="OVEO01000005">
    <property type="protein sequence ID" value="SPQ95958.1"/>
    <property type="molecule type" value="Genomic_DNA"/>
</dbReference>
<dbReference type="AlphaFoldDB" id="A0A0G4IW25"/>
<dbReference type="Proteomes" id="UP000290189">
    <property type="component" value="Unassembled WGS sequence"/>
</dbReference>
<feature type="region of interest" description="Disordered" evidence="1">
    <location>
        <begin position="1"/>
        <end position="27"/>
    </location>
</feature>
<reference evidence="3 5" key="2">
    <citation type="submission" date="2018-03" db="EMBL/GenBank/DDBJ databases">
        <authorList>
            <person name="Fogelqvist J."/>
        </authorList>
    </citation>
    <scope>NUCLEOTIDE SEQUENCE [LARGE SCALE GENOMIC DNA]</scope>
</reference>